<dbReference type="Proteomes" id="UP000254958">
    <property type="component" value="Unassembled WGS sequence"/>
</dbReference>
<dbReference type="GO" id="GO:0003700">
    <property type="term" value="F:DNA-binding transcription factor activity"/>
    <property type="evidence" value="ECO:0007669"/>
    <property type="project" value="InterPro"/>
</dbReference>
<dbReference type="Gene3D" id="1.10.10.10">
    <property type="entry name" value="Winged helix-like DNA-binding domain superfamily/Winged helix DNA-binding domain"/>
    <property type="match status" value="1"/>
</dbReference>
<dbReference type="CDD" id="cd08411">
    <property type="entry name" value="PBP2_OxyR"/>
    <property type="match status" value="1"/>
</dbReference>
<accession>A0A370G3P7</accession>
<evidence type="ECO:0000259" key="6">
    <source>
        <dbReference type="PROSITE" id="PS50931"/>
    </source>
</evidence>
<proteinExistence type="inferred from homology"/>
<evidence type="ECO:0000256" key="4">
    <source>
        <dbReference type="ARBA" id="ARBA00023159"/>
    </source>
</evidence>
<dbReference type="GO" id="GO:0003677">
    <property type="term" value="F:DNA binding"/>
    <property type="evidence" value="ECO:0007669"/>
    <property type="project" value="UniProtKB-KW"/>
</dbReference>
<evidence type="ECO:0000313" key="9">
    <source>
        <dbReference type="Proteomes" id="UP000254958"/>
    </source>
</evidence>
<dbReference type="GO" id="GO:0032993">
    <property type="term" value="C:protein-DNA complex"/>
    <property type="evidence" value="ECO:0007669"/>
    <property type="project" value="TreeGrafter"/>
</dbReference>
<evidence type="ECO:0000256" key="1">
    <source>
        <dbReference type="ARBA" id="ARBA00009437"/>
    </source>
</evidence>
<organism evidence="8 9">
    <name type="scientific">Gluconacetobacter liquefaciens</name>
    <name type="common">Acetobacter liquefaciens</name>
    <dbReference type="NCBI Taxonomy" id="89584"/>
    <lineage>
        <taxon>Bacteria</taxon>
        <taxon>Pseudomonadati</taxon>
        <taxon>Pseudomonadota</taxon>
        <taxon>Alphaproteobacteria</taxon>
        <taxon>Acetobacterales</taxon>
        <taxon>Acetobacteraceae</taxon>
        <taxon>Gluconacetobacter</taxon>
    </lineage>
</organism>
<evidence type="ECO:0000256" key="5">
    <source>
        <dbReference type="ARBA" id="ARBA00023163"/>
    </source>
</evidence>
<dbReference type="InterPro" id="IPR036388">
    <property type="entry name" value="WH-like_DNA-bd_sf"/>
</dbReference>
<sequence>MSLPPSRSLAGLTLRDLDYVLAVSRTGHFGRAAHVCGVSQPGLSEQIRKVEALLGCTLFERGRRGARPTRRGAALIPLVERIVRDAHVLMEQAHGTGHTLAGPLALGIIPTLAPYYMPTLLRHIRAAHPDIALRLTEDRTADLTRHLLDYTLDIVIAAMPAPDAGIATAVLFFEPFRVLVPRTHPLATKSVLSSADLDSADLMLLDPGHCLRDQTVSLCDPSVPLHPDLDGPIATSVEMLRYMVDAGEGIAVMPALAVDTDTEARGFSRAIPFASPEIGRTIGLWWRATDPRAPLFAQLARELGAGPKRPAQKKPER</sequence>
<keyword evidence="9" id="KW-1185">Reference proteome</keyword>
<dbReference type="SUPFAM" id="SSF46785">
    <property type="entry name" value="Winged helix' DNA-binding domain"/>
    <property type="match status" value="1"/>
</dbReference>
<protein>
    <submittedName>
        <fullName evidence="7">Hydrogen peroxide-inducible genes activator</fullName>
    </submittedName>
    <submittedName>
        <fullName evidence="8">LysR family hydrogen peroxide-inducible transcriptional activator</fullName>
    </submittedName>
</protein>
<dbReference type="Pfam" id="PF03466">
    <property type="entry name" value="LysR_substrate"/>
    <property type="match status" value="1"/>
</dbReference>
<gene>
    <name evidence="8" type="ORF">C7453_106196</name>
    <name evidence="7" type="ORF">HLH32_14125</name>
</gene>
<keyword evidence="2" id="KW-0805">Transcription regulation</keyword>
<name>A0A370G3P7_GLULI</name>
<dbReference type="PANTHER" id="PTHR30346">
    <property type="entry name" value="TRANSCRIPTIONAL DUAL REGULATOR HCAR-RELATED"/>
    <property type="match status" value="1"/>
</dbReference>
<dbReference type="EMBL" id="JABEQI010000009">
    <property type="protein sequence ID" value="MBB2187493.1"/>
    <property type="molecule type" value="Genomic_DNA"/>
</dbReference>
<evidence type="ECO:0000313" key="7">
    <source>
        <dbReference type="EMBL" id="MBB2187493.1"/>
    </source>
</evidence>
<dbReference type="Proteomes" id="UP000562982">
    <property type="component" value="Unassembled WGS sequence"/>
</dbReference>
<dbReference type="InterPro" id="IPR000847">
    <property type="entry name" value="LysR_HTH_N"/>
</dbReference>
<evidence type="ECO:0000256" key="3">
    <source>
        <dbReference type="ARBA" id="ARBA00023125"/>
    </source>
</evidence>
<dbReference type="Gene3D" id="3.40.190.10">
    <property type="entry name" value="Periplasmic binding protein-like II"/>
    <property type="match status" value="2"/>
</dbReference>
<reference evidence="8 9" key="1">
    <citation type="submission" date="2018-07" db="EMBL/GenBank/DDBJ databases">
        <title>Genomic Encyclopedia of Type Strains, Phase IV (KMG-IV): sequencing the most valuable type-strain genomes for metagenomic binning, comparative biology and taxonomic classification.</title>
        <authorList>
            <person name="Goeker M."/>
        </authorList>
    </citation>
    <scope>NUCLEOTIDE SEQUENCE [LARGE SCALE GENOMIC DNA]</scope>
    <source>
        <strain evidence="8 9">DSM 5603</strain>
    </source>
</reference>
<dbReference type="Pfam" id="PF00126">
    <property type="entry name" value="HTH_1"/>
    <property type="match status" value="1"/>
</dbReference>
<dbReference type="AlphaFoldDB" id="A0A370G3P7"/>
<keyword evidence="3" id="KW-0238">DNA-binding</keyword>
<feature type="domain" description="HTH lysR-type" evidence="6">
    <location>
        <begin position="12"/>
        <end position="69"/>
    </location>
</feature>
<reference evidence="7 10" key="2">
    <citation type="submission" date="2020-04" db="EMBL/GenBank/DDBJ databases">
        <title>Description of novel Gluconacetobacter.</title>
        <authorList>
            <person name="Sombolestani A."/>
        </authorList>
    </citation>
    <scope>NUCLEOTIDE SEQUENCE [LARGE SCALE GENOMIC DNA]</scope>
    <source>
        <strain evidence="7 10">LMG 1382</strain>
    </source>
</reference>
<keyword evidence="4" id="KW-0010">Activator</keyword>
<dbReference type="InterPro" id="IPR036390">
    <property type="entry name" value="WH_DNA-bd_sf"/>
</dbReference>
<evidence type="ECO:0000313" key="8">
    <source>
        <dbReference type="EMBL" id="RDI37469.1"/>
    </source>
</evidence>
<keyword evidence="5" id="KW-0804">Transcription</keyword>
<dbReference type="OrthoDB" id="9775392at2"/>
<evidence type="ECO:0000313" key="10">
    <source>
        <dbReference type="Proteomes" id="UP000562982"/>
    </source>
</evidence>
<dbReference type="FunFam" id="1.10.10.10:FF:000001">
    <property type="entry name" value="LysR family transcriptional regulator"/>
    <property type="match status" value="1"/>
</dbReference>
<dbReference type="EMBL" id="QQAW01000006">
    <property type="protein sequence ID" value="RDI37469.1"/>
    <property type="molecule type" value="Genomic_DNA"/>
</dbReference>
<dbReference type="SUPFAM" id="SSF53850">
    <property type="entry name" value="Periplasmic binding protein-like II"/>
    <property type="match status" value="1"/>
</dbReference>
<comment type="caution">
    <text evidence="8">The sequence shown here is derived from an EMBL/GenBank/DDBJ whole genome shotgun (WGS) entry which is preliminary data.</text>
</comment>
<comment type="similarity">
    <text evidence="1">Belongs to the LysR transcriptional regulatory family.</text>
</comment>
<dbReference type="PRINTS" id="PR00039">
    <property type="entry name" value="HTHLYSR"/>
</dbReference>
<dbReference type="PROSITE" id="PS50931">
    <property type="entry name" value="HTH_LYSR"/>
    <property type="match status" value="1"/>
</dbReference>
<evidence type="ECO:0000256" key="2">
    <source>
        <dbReference type="ARBA" id="ARBA00023015"/>
    </source>
</evidence>
<dbReference type="InterPro" id="IPR005119">
    <property type="entry name" value="LysR_subst-bd"/>
</dbReference>
<dbReference type="RefSeq" id="WP_114727819.1">
    <property type="nucleotide sequence ID" value="NZ_BJMI01000019.1"/>
</dbReference>
<dbReference type="PANTHER" id="PTHR30346:SF26">
    <property type="entry name" value="HYDROGEN PEROXIDE-INDUCIBLE GENES ACTIVATOR"/>
    <property type="match status" value="1"/>
</dbReference>